<dbReference type="Gene3D" id="3.40.50.10140">
    <property type="entry name" value="Toll/interleukin-1 receptor homology (TIR) domain"/>
    <property type="match status" value="1"/>
</dbReference>
<dbReference type="PROSITE" id="PS00108">
    <property type="entry name" value="PROTEIN_KINASE_ST"/>
    <property type="match status" value="1"/>
</dbReference>
<feature type="compositionally biased region" description="Pro residues" evidence="4">
    <location>
        <begin position="1111"/>
        <end position="1134"/>
    </location>
</feature>
<feature type="region of interest" description="Disordered" evidence="4">
    <location>
        <begin position="2400"/>
        <end position="2424"/>
    </location>
</feature>
<dbReference type="PANTHER" id="PTHR45832:SF22">
    <property type="entry name" value="SERINE_THREONINE-PROTEIN KINASE SAMKA-RELATED"/>
    <property type="match status" value="1"/>
</dbReference>
<dbReference type="Pfam" id="PF16403">
    <property type="entry name" value="Bact_surface_Ig-like"/>
    <property type="match status" value="1"/>
</dbReference>
<keyword evidence="3" id="KW-0067">ATP-binding</keyword>
<comment type="similarity">
    <text evidence="1">Belongs to the protein kinase superfamily. STE Ser/Thr protein kinase family. STE20 subfamily.</text>
</comment>
<feature type="compositionally biased region" description="Pro residues" evidence="4">
    <location>
        <begin position="1092"/>
        <end position="1105"/>
    </location>
</feature>
<evidence type="ECO:0000256" key="4">
    <source>
        <dbReference type="SAM" id="MobiDB-lite"/>
    </source>
</evidence>
<keyword evidence="7" id="KW-1185">Reference proteome</keyword>
<keyword evidence="2" id="KW-0547">Nucleotide-binding</keyword>
<dbReference type="InterPro" id="IPR013783">
    <property type="entry name" value="Ig-like_fold"/>
</dbReference>
<evidence type="ECO:0000313" key="7">
    <source>
        <dbReference type="Proteomes" id="UP001190700"/>
    </source>
</evidence>
<feature type="compositionally biased region" description="Pro residues" evidence="4">
    <location>
        <begin position="596"/>
        <end position="619"/>
    </location>
</feature>
<evidence type="ECO:0000259" key="5">
    <source>
        <dbReference type="PROSITE" id="PS50011"/>
    </source>
</evidence>
<feature type="region of interest" description="Disordered" evidence="4">
    <location>
        <begin position="83"/>
        <end position="106"/>
    </location>
</feature>
<dbReference type="Gene3D" id="1.10.510.10">
    <property type="entry name" value="Transferase(Phosphotransferase) domain 1"/>
    <property type="match status" value="1"/>
</dbReference>
<dbReference type="PROSITE" id="PS50011">
    <property type="entry name" value="PROTEIN_KINASE_DOM"/>
    <property type="match status" value="1"/>
</dbReference>
<dbReference type="EMBL" id="LGRX02035555">
    <property type="protein sequence ID" value="KAK3234122.1"/>
    <property type="molecule type" value="Genomic_DNA"/>
</dbReference>
<dbReference type="InterPro" id="IPR035897">
    <property type="entry name" value="Toll_tir_struct_dom_sf"/>
</dbReference>
<dbReference type="InterPro" id="IPR000719">
    <property type="entry name" value="Prot_kinase_dom"/>
</dbReference>
<dbReference type="CDD" id="cd14014">
    <property type="entry name" value="STKc_PknB_like"/>
    <property type="match status" value="1"/>
</dbReference>
<dbReference type="InterPro" id="IPR032179">
    <property type="entry name" value="Cry22Aa_Ig-like"/>
</dbReference>
<feature type="domain" description="Protein kinase" evidence="5">
    <location>
        <begin position="1763"/>
        <end position="2065"/>
    </location>
</feature>
<dbReference type="Pfam" id="PF00069">
    <property type="entry name" value="Pkinase"/>
    <property type="match status" value="1"/>
</dbReference>
<evidence type="ECO:0000313" key="6">
    <source>
        <dbReference type="EMBL" id="KAK3234122.1"/>
    </source>
</evidence>
<dbReference type="GO" id="GO:0004672">
    <property type="term" value="F:protein kinase activity"/>
    <property type="evidence" value="ECO:0007669"/>
    <property type="project" value="InterPro"/>
</dbReference>
<organism evidence="6 7">
    <name type="scientific">Cymbomonas tetramitiformis</name>
    <dbReference type="NCBI Taxonomy" id="36881"/>
    <lineage>
        <taxon>Eukaryota</taxon>
        <taxon>Viridiplantae</taxon>
        <taxon>Chlorophyta</taxon>
        <taxon>Pyramimonadophyceae</taxon>
        <taxon>Pyramimonadales</taxon>
        <taxon>Pyramimonadaceae</taxon>
        <taxon>Cymbomonas</taxon>
    </lineage>
</organism>
<feature type="compositionally biased region" description="Pro residues" evidence="4">
    <location>
        <begin position="88"/>
        <end position="106"/>
    </location>
</feature>
<dbReference type="InterPro" id="IPR011009">
    <property type="entry name" value="Kinase-like_dom_sf"/>
</dbReference>
<gene>
    <name evidence="6" type="ORF">CYMTET_55611</name>
</gene>
<dbReference type="PANTHER" id="PTHR45832">
    <property type="entry name" value="SERINE/THREONINE-PROTEIN KINASE SAMKA-RELATED-RELATED"/>
    <property type="match status" value="1"/>
</dbReference>
<feature type="compositionally biased region" description="Polar residues" evidence="4">
    <location>
        <begin position="1237"/>
        <end position="1254"/>
    </location>
</feature>
<dbReference type="SUPFAM" id="SSF52200">
    <property type="entry name" value="Toll/Interleukin receptor TIR domain"/>
    <property type="match status" value="1"/>
</dbReference>
<name>A0AAE0BCY9_9CHLO</name>
<comment type="caution">
    <text evidence="6">The sequence shown here is derived from an EMBL/GenBank/DDBJ whole genome shotgun (WGS) entry which is preliminary data.</text>
</comment>
<proteinExistence type="inferred from homology"/>
<evidence type="ECO:0000256" key="1">
    <source>
        <dbReference type="ARBA" id="ARBA00008874"/>
    </source>
</evidence>
<sequence length="2424" mass="253915">MGDRKTWAAEADNLVACFIVVVRQVAVASEVHFDWDDTGVASTFQAALVSNISEIFVANDGSNGTSSFWTQVGIPETLSASTAQIAASPPPPSPPPDLPSPPPPPAGVVRVDSTVLFGSEDSASTPSSLVLADFIPQYTASVAAAAGVPTESVTITSFYPAGSPTDATPTDAGAETYYIYADDETDAALLGAVAAGDLAASTLVITAQVEFPWTSTQEAEQFEQLLVNNTRLVFQQSADGGDEPYWDQFSTVELDDGTEFATEFNAAIIASVAASAGVSLEDVDAVYSASEDGSGLQVNITVRFPWHSTTEAVAFQDALLQPAGATSADGGSAPSNASTGVEAMLASPYLADYPAPQLLSATTDFTLTSTFDATFRREFQSAMVAAAGAPGTWCEIDSISSGVVRIASVTHFSWDAYAAALLFREHLDQSTRSIFTGDYWEQFGVGYALEISDTERVDAADIPPPPPAPPPGGVYLLQSTLRFADVEVTEMLPGSALRVEFEANFIAAMGAAAGVPTSDVDVVSISAGSVVVASTVTFLWTQEAEAQAFELTLATSPSDVFPAAGERGGWAEYGEVKTISVSIVAVLAHAPDAPPPIPLLPPPTPPPPCSPNPPNPPSTPALAGESVAGVTGNDDTPLDGVAVGEGAAGTELEVDLASPAPEFATGYPQISKIAGTSFDLTVQLDLPGVVHYLVLPADSPDAAQLVAYSLLGRTAMHGVQLQTGSGSAEWWDVFAQSVAEACGSAKAADVGMVSSNSSETDPTTTIVRYEVRVSRNTADTARSALLEESADGSLLQRLQEHGLGEVIRLETSDVETSEEVQAGAVAVHAGGEGAVKGAVECPDNERSEVVNIEDTASETVHSVFVVAVRHIWQTVGQDAATVMLEVTTLDVTAPSWWSSTSVADDGTEVPRVEAATATSLVVAVALNEPGRVYYAVKEPPSPEHIMAGEVPTSVATGAVEVPKVGTEVMIEVDGLTSETTYTVHLVAEDNRTPPNWQEEPTRLRASTLDITPPQLEVLGTVNIQVVQGATYIDLGARAYDTNDRDISQWVKAESSVDISRIGVYRVTYTVADAAGNEAEPVERIVSVVNAPPPSPYGPAQPPQLPASPQMPSLPPRSPPRGPPPSIPLPPSLPSPPAAPVVATLTLGTARALSGSEAATVAATFAEVGGAGVIGHISYTVYTFTAPAYHAQATSSLDGMRQWDNATRQSFVESVAAVCAVPVPSVQLLATWLDRNTGSATPSDEDNNTNNSLSSGIAEGSSVGPSALLASGEQAPAGAEYRVAAADAAAAARIAAKLHDAGSSTGAGSGRMLAELQSRGQVNCTTVQSAARVISEVDVNFQADRLMPLPVDEGQALAAVNETVQSAALYEALLSVLNVTVNSAKVEAGVLVGPPHPPFPPAVPPPPPPFLLQVTIVVDLEAPEAPTSSPPGTVESLVRSLVEREANAARCNNSECAQEAVSIVQLDASFYVTATMEVAELSQWGASESATMKQSISAVCSTDQAQVTVESAHALSSNAGRAMSGRRHLFQSSLAPSAPPGGGSSTWLVTVVVEVEDARDARSTATVLLQGIQRGDLLRELRRGLQSVERADMAAPDYKPLSLASVALVLAFATAPTTTANADGAVADVLQAALRGAAPWLHSVVVEPWEPPRNPPTSLVETAMTPSPGAVTESDMSGSDGAGNAASLVIGISVAAGALAIIGGVGLLMRRQHHNSTLKLSKSDKLARRLMQERWGEGEAMAAAEMFCALDERSPGEWTPLAVLSPLKSAGGGVKVCVVSAESRLLRRTAIKVVRVAGASKLSQAQEAALMRESAAMRRVYDTRVCRCHGVGLSMSRDVGWVIMELAEGQTVEAMLSASHSGVIEQERAIRIGINVLRGLEALHATRLVHRDIKPANVVVSGDNDVKIIDLGICCVDTSALPSEVSASLGSRDATIMMARTELGNKHAGTPHYMPLEQWESTDGLVDCRADIYAFGVMLFRMVTGRLPCAPEGFEATAVLQELGEPGELPDARAVAKTHVTDRLALTIAATVVKDAEKRTQTATQARLALQRCLLLHDADGFHVFISYRVRTESWFVEQLYVELRKRRVGGGKGAHCQVFWDKMCLQNGQPWEEGFMIGLTNSSMMVPIVSLGSTQPLTTATGSVDNVLLEWLTALGLVEGHTDARCALRGMFPVFLGKSIPAPTSGSSNAPTADAGHWCSNFFEDGSDGGGTAYPDVASTPTVAKFAQHIGDLEGLKGPNGTFSKQRRRRAAYGGGGDSAADINIRGVIWAQETSVEEMMDTIKSMEGFQVRPAACADGEIEIEAAYACGAMSVITPPSHQQELSTTIQKVLFLPRPPPQTTKRRTATERLDTVTLAIPPARHDYEWHGQGNYHFHYPHTQDLAVFPALPGAFLIHVIDGVPPSPPGSPAPSPPPSPPESDIEE</sequence>
<dbReference type="InterPro" id="IPR051931">
    <property type="entry name" value="PAK3-like"/>
</dbReference>
<feature type="region of interest" description="Disordered" evidence="4">
    <location>
        <begin position="1237"/>
        <end position="1258"/>
    </location>
</feature>
<dbReference type="InterPro" id="IPR008271">
    <property type="entry name" value="Ser/Thr_kinase_AS"/>
</dbReference>
<protein>
    <recommendedName>
        <fullName evidence="5">Protein kinase domain-containing protein</fullName>
    </recommendedName>
</protein>
<dbReference type="GO" id="GO:0005524">
    <property type="term" value="F:ATP binding"/>
    <property type="evidence" value="ECO:0007669"/>
    <property type="project" value="UniProtKB-KW"/>
</dbReference>
<evidence type="ECO:0000256" key="2">
    <source>
        <dbReference type="ARBA" id="ARBA00022741"/>
    </source>
</evidence>
<feature type="region of interest" description="Disordered" evidence="4">
    <location>
        <begin position="1092"/>
        <end position="1134"/>
    </location>
</feature>
<dbReference type="Proteomes" id="UP001190700">
    <property type="component" value="Unassembled WGS sequence"/>
</dbReference>
<dbReference type="SUPFAM" id="SSF56112">
    <property type="entry name" value="Protein kinase-like (PK-like)"/>
    <property type="match status" value="1"/>
</dbReference>
<feature type="compositionally biased region" description="Pro residues" evidence="4">
    <location>
        <begin position="2402"/>
        <end position="2418"/>
    </location>
</feature>
<reference evidence="6 7" key="1">
    <citation type="journal article" date="2015" name="Genome Biol. Evol.">
        <title>Comparative Genomics of a Bacterivorous Green Alga Reveals Evolutionary Causalities and Consequences of Phago-Mixotrophic Mode of Nutrition.</title>
        <authorList>
            <person name="Burns J.A."/>
            <person name="Paasch A."/>
            <person name="Narechania A."/>
            <person name="Kim E."/>
        </authorList>
    </citation>
    <scope>NUCLEOTIDE SEQUENCE [LARGE SCALE GENOMIC DNA]</scope>
    <source>
        <strain evidence="6 7">PLY_AMNH</strain>
    </source>
</reference>
<dbReference type="SMART" id="SM00220">
    <property type="entry name" value="S_TKc"/>
    <property type="match status" value="1"/>
</dbReference>
<accession>A0AAE0BCY9</accession>
<dbReference type="Gene3D" id="2.60.40.10">
    <property type="entry name" value="Immunoglobulins"/>
    <property type="match status" value="1"/>
</dbReference>
<evidence type="ECO:0000256" key="3">
    <source>
        <dbReference type="ARBA" id="ARBA00022840"/>
    </source>
</evidence>
<feature type="region of interest" description="Disordered" evidence="4">
    <location>
        <begin position="596"/>
        <end position="629"/>
    </location>
</feature>